<proteinExistence type="predicted"/>
<dbReference type="OrthoDB" id="7993587at2"/>
<dbReference type="AlphaFoldDB" id="A0A4Q9VGQ4"/>
<accession>A0A4Q9VGQ4</accession>
<dbReference type="EMBL" id="SJFN01000045">
    <property type="protein sequence ID" value="TBW33355.1"/>
    <property type="molecule type" value="Genomic_DNA"/>
</dbReference>
<dbReference type="Pfam" id="PF10618">
    <property type="entry name" value="Tail_tube"/>
    <property type="match status" value="1"/>
</dbReference>
<name>A0A4Q9VGQ4_9HYPH</name>
<dbReference type="RefSeq" id="WP_131311511.1">
    <property type="nucleotide sequence ID" value="NZ_SJFN01000045.1"/>
</dbReference>
<evidence type="ECO:0000313" key="1">
    <source>
        <dbReference type="EMBL" id="TBW33355.1"/>
    </source>
</evidence>
<reference evidence="1 2" key="1">
    <citation type="submission" date="2019-02" db="EMBL/GenBank/DDBJ databases">
        <title>Siculibacillus lacustris gen. nov., sp. nov., a new rosette-forming bacterium isolated from a freshwater crater lake (Lake St. Ana, Romania).</title>
        <authorList>
            <person name="Felfoldi T."/>
            <person name="Marton Z."/>
            <person name="Szabo A."/>
            <person name="Mentes A."/>
            <person name="Boka K."/>
            <person name="Marialigeti K."/>
            <person name="Mathe I."/>
            <person name="Koncz M."/>
            <person name="Schumann P."/>
            <person name="Toth E."/>
        </authorList>
    </citation>
    <scope>NUCLEOTIDE SEQUENCE [LARGE SCALE GENOMIC DNA]</scope>
    <source>
        <strain evidence="1 2">SA-279</strain>
    </source>
</reference>
<gene>
    <name evidence="1" type="ORF">EYW49_20565</name>
</gene>
<evidence type="ECO:0000313" key="2">
    <source>
        <dbReference type="Proteomes" id="UP000292781"/>
    </source>
</evidence>
<dbReference type="InterPro" id="IPR019596">
    <property type="entry name" value="Phage_Mu_GpM_tail_tub"/>
</dbReference>
<sequence>MAPTFGGTMRLNAAGKAVTMRGTFKLDSTNVEISDGTNQNGTVYFSFKPNAYGAEVTLQSDPGLSADTLVRMRGTFVIVEDDTGVVHTFSDAGWSGKLSDNREDGEISGLTIRASRYARQG</sequence>
<organism evidence="1 2">
    <name type="scientific">Siculibacillus lacustris</name>
    <dbReference type="NCBI Taxonomy" id="1549641"/>
    <lineage>
        <taxon>Bacteria</taxon>
        <taxon>Pseudomonadati</taxon>
        <taxon>Pseudomonadota</taxon>
        <taxon>Alphaproteobacteria</taxon>
        <taxon>Hyphomicrobiales</taxon>
        <taxon>Ancalomicrobiaceae</taxon>
        <taxon>Siculibacillus</taxon>
    </lineage>
</organism>
<dbReference type="Proteomes" id="UP000292781">
    <property type="component" value="Unassembled WGS sequence"/>
</dbReference>
<keyword evidence="2" id="KW-1185">Reference proteome</keyword>
<protein>
    <submittedName>
        <fullName evidence="1">Uncharacterized protein</fullName>
    </submittedName>
</protein>
<comment type="caution">
    <text evidence="1">The sequence shown here is derived from an EMBL/GenBank/DDBJ whole genome shotgun (WGS) entry which is preliminary data.</text>
</comment>